<evidence type="ECO:0000313" key="2">
    <source>
        <dbReference type="Proteomes" id="UP001159363"/>
    </source>
</evidence>
<sequence>MFEVRKIYVKEFIQGLRPTEEHYTKGKTQRQYLDCDMSIKKLWRVYNNSHDVEYNFSDMLTSTTLRYAEDIPDQAAYYSRLTTTTLRYAEDIPDQAANYSRLTSTLRYAEDIPNSLGITIVLQSIIGLKINDTRALKKLHLLCLIHWKLQIFLGMRLCSDGLPGQNKNSTVVGTVLKLFKEECDQKIKTLEFWLSVVGHSFTPPDRVFGRIEKLMRRKQTAVTPKYSDLQNVLRPTWQRHSKISLCKTVVLTRNENGQVRVRGELQYKTDTGTDFPITKRGVTVSNIVAGQLPNKVPIKAVKLKYVDKLSSKHFGEGWRDRDNLTYYKTVIDSQTGVV</sequence>
<gene>
    <name evidence="1" type="ORF">PR048_000598</name>
</gene>
<name>A0ABQ9IF36_9NEOP</name>
<accession>A0ABQ9IF36</accession>
<keyword evidence="2" id="KW-1185">Reference proteome</keyword>
<comment type="caution">
    <text evidence="1">The sequence shown here is derived from an EMBL/GenBank/DDBJ whole genome shotgun (WGS) entry which is preliminary data.</text>
</comment>
<proteinExistence type="predicted"/>
<organism evidence="1 2">
    <name type="scientific">Dryococelus australis</name>
    <dbReference type="NCBI Taxonomy" id="614101"/>
    <lineage>
        <taxon>Eukaryota</taxon>
        <taxon>Metazoa</taxon>
        <taxon>Ecdysozoa</taxon>
        <taxon>Arthropoda</taxon>
        <taxon>Hexapoda</taxon>
        <taxon>Insecta</taxon>
        <taxon>Pterygota</taxon>
        <taxon>Neoptera</taxon>
        <taxon>Polyneoptera</taxon>
        <taxon>Phasmatodea</taxon>
        <taxon>Verophasmatodea</taxon>
        <taxon>Anareolatae</taxon>
        <taxon>Phasmatidae</taxon>
        <taxon>Eurycanthinae</taxon>
        <taxon>Dryococelus</taxon>
    </lineage>
</organism>
<evidence type="ECO:0000313" key="1">
    <source>
        <dbReference type="EMBL" id="KAJ8895273.1"/>
    </source>
</evidence>
<protein>
    <submittedName>
        <fullName evidence="1">Uncharacterized protein</fullName>
    </submittedName>
</protein>
<dbReference type="Proteomes" id="UP001159363">
    <property type="component" value="Chromosome 1"/>
</dbReference>
<dbReference type="EMBL" id="JARBHB010000001">
    <property type="protein sequence ID" value="KAJ8895273.1"/>
    <property type="molecule type" value="Genomic_DNA"/>
</dbReference>
<reference evidence="1 2" key="1">
    <citation type="submission" date="2023-02" db="EMBL/GenBank/DDBJ databases">
        <title>LHISI_Scaffold_Assembly.</title>
        <authorList>
            <person name="Stuart O.P."/>
            <person name="Cleave R."/>
            <person name="Magrath M.J.L."/>
            <person name="Mikheyev A.S."/>
        </authorList>
    </citation>
    <scope>NUCLEOTIDE SEQUENCE [LARGE SCALE GENOMIC DNA]</scope>
    <source>
        <strain evidence="1">Daus_M_001</strain>
        <tissue evidence="1">Leg muscle</tissue>
    </source>
</reference>